<evidence type="ECO:0000256" key="4">
    <source>
        <dbReference type="ARBA" id="ARBA00023002"/>
    </source>
</evidence>
<dbReference type="RefSeq" id="WP_307422484.1">
    <property type="nucleotide sequence ID" value="NZ_JAUSVK010000001.1"/>
</dbReference>
<sequence length="539" mass="57879">MPPESHADLTAEVLIIGAGLSGGVAARRLAEAGVDVLCLEQGDRADRTAYRGEHPDWELTALGPWHPNPNIRKGRADYPIDDSRSDMKPMMFNGVGGSTILYGAQWMRFMPSDFRTRSIDGVGDDWPIDYDELAPYYDRIDRDFGVSGVNGDPAMPPQPDYPLPALPMSEAGRRISEAHARLGWHAWPGSNAIASEPYAGLRPCIQLGVCGNGCPVGAKASTDITHWPIAESKGARLVTGARVSRITHDAQGRADGAIFRDRDGVERRVRAEVTLLAANAVGTPRILLSSTSSRFPDGLANGSGLVGKRLMMHPFSRAVGFFDDPLETWRGHWGQALYSLEFAGTRPGTGFVRGAKWNLGPSGGPLGAALFPWPGEPLWGVAMHEHVETWLGRAAVWGIICEDLPEEVNRVELHPDALDGDGNPVPRLTYRLSDNSKAMMAFNLARARESLEAAGAARSLTVDLLPDFGWHPLGTCRMGGDPASSVTDPFGQAHDVPNLYIIDGSVLVTGSCANPAATIAALALRTADHLVAARGRASR</sequence>
<keyword evidence="4" id="KW-0560">Oxidoreductase</keyword>
<evidence type="ECO:0000256" key="3">
    <source>
        <dbReference type="ARBA" id="ARBA00022827"/>
    </source>
</evidence>
<dbReference type="Pfam" id="PF00732">
    <property type="entry name" value="GMC_oxred_N"/>
    <property type="match status" value="1"/>
</dbReference>
<dbReference type="Gene3D" id="3.50.50.60">
    <property type="entry name" value="FAD/NAD(P)-binding domain"/>
    <property type="match status" value="2"/>
</dbReference>
<dbReference type="Pfam" id="PF05199">
    <property type="entry name" value="GMC_oxred_C"/>
    <property type="match status" value="1"/>
</dbReference>
<accession>A0ABU0F8J9</accession>
<gene>
    <name evidence="7" type="ORF">J3R73_000732</name>
</gene>
<evidence type="ECO:0000313" key="7">
    <source>
        <dbReference type="EMBL" id="MDQ0390940.1"/>
    </source>
</evidence>
<keyword evidence="3" id="KW-0274">FAD</keyword>
<dbReference type="PANTHER" id="PTHR46056">
    <property type="entry name" value="LONG-CHAIN-ALCOHOL OXIDASE"/>
    <property type="match status" value="1"/>
</dbReference>
<comment type="similarity">
    <text evidence="1">Belongs to the GMC oxidoreductase family.</text>
</comment>
<dbReference type="InterPro" id="IPR007867">
    <property type="entry name" value="GMC_OxRtase_C"/>
</dbReference>
<keyword evidence="2" id="KW-0285">Flavoprotein</keyword>
<feature type="domain" description="Glucose-methanol-choline oxidoreductase N-terminal" evidence="5">
    <location>
        <begin position="15"/>
        <end position="314"/>
    </location>
</feature>
<evidence type="ECO:0000259" key="5">
    <source>
        <dbReference type="Pfam" id="PF00732"/>
    </source>
</evidence>
<comment type="caution">
    <text evidence="7">The sequence shown here is derived from an EMBL/GenBank/DDBJ whole genome shotgun (WGS) entry which is preliminary data.</text>
</comment>
<evidence type="ECO:0000256" key="1">
    <source>
        <dbReference type="ARBA" id="ARBA00010790"/>
    </source>
</evidence>
<feature type="domain" description="Glucose-methanol-choline oxidoreductase C-terminal" evidence="6">
    <location>
        <begin position="405"/>
        <end position="523"/>
    </location>
</feature>
<evidence type="ECO:0000256" key="2">
    <source>
        <dbReference type="ARBA" id="ARBA00022630"/>
    </source>
</evidence>
<evidence type="ECO:0000259" key="6">
    <source>
        <dbReference type="Pfam" id="PF05199"/>
    </source>
</evidence>
<dbReference type="EMBL" id="JAUSVK010000001">
    <property type="protein sequence ID" value="MDQ0390940.1"/>
    <property type="molecule type" value="Genomic_DNA"/>
</dbReference>
<dbReference type="SUPFAM" id="SSF54373">
    <property type="entry name" value="FAD-linked reductases, C-terminal domain"/>
    <property type="match status" value="1"/>
</dbReference>
<organism evidence="7 8">
    <name type="scientific">Labrys monachus</name>
    <dbReference type="NCBI Taxonomy" id="217067"/>
    <lineage>
        <taxon>Bacteria</taxon>
        <taxon>Pseudomonadati</taxon>
        <taxon>Pseudomonadota</taxon>
        <taxon>Alphaproteobacteria</taxon>
        <taxon>Hyphomicrobiales</taxon>
        <taxon>Xanthobacteraceae</taxon>
        <taxon>Labrys</taxon>
    </lineage>
</organism>
<dbReference type="InterPro" id="IPR036188">
    <property type="entry name" value="FAD/NAD-bd_sf"/>
</dbReference>
<dbReference type="SUPFAM" id="SSF51905">
    <property type="entry name" value="FAD/NAD(P)-binding domain"/>
    <property type="match status" value="1"/>
</dbReference>
<dbReference type="PANTHER" id="PTHR46056:SF12">
    <property type="entry name" value="LONG-CHAIN-ALCOHOL OXIDASE"/>
    <property type="match status" value="1"/>
</dbReference>
<dbReference type="Proteomes" id="UP001237448">
    <property type="component" value="Unassembled WGS sequence"/>
</dbReference>
<proteinExistence type="inferred from homology"/>
<keyword evidence="8" id="KW-1185">Reference proteome</keyword>
<evidence type="ECO:0000313" key="8">
    <source>
        <dbReference type="Proteomes" id="UP001237448"/>
    </source>
</evidence>
<protein>
    <submittedName>
        <fullName evidence="7">Choline dehydrogenase-like flavoprotein</fullName>
    </submittedName>
</protein>
<reference evidence="7 8" key="1">
    <citation type="submission" date="2023-07" db="EMBL/GenBank/DDBJ databases">
        <title>Genomic Encyclopedia of Type Strains, Phase IV (KMG-IV): sequencing the most valuable type-strain genomes for metagenomic binning, comparative biology and taxonomic classification.</title>
        <authorList>
            <person name="Goeker M."/>
        </authorList>
    </citation>
    <scope>NUCLEOTIDE SEQUENCE [LARGE SCALE GENOMIC DNA]</scope>
    <source>
        <strain evidence="7 8">DSM 5896</strain>
    </source>
</reference>
<dbReference type="InterPro" id="IPR000172">
    <property type="entry name" value="GMC_OxRdtase_N"/>
</dbReference>
<name>A0ABU0F8J9_9HYPH</name>